<dbReference type="PANTHER" id="PTHR12911:SF8">
    <property type="entry name" value="KLAROID PROTEIN-RELATED"/>
    <property type="match status" value="1"/>
</dbReference>
<feature type="compositionally biased region" description="Low complexity" evidence="5">
    <location>
        <begin position="18"/>
        <end position="35"/>
    </location>
</feature>
<keyword evidence="8" id="KW-1185">Reference proteome</keyword>
<dbReference type="Proteomes" id="UP001280581">
    <property type="component" value="Unassembled WGS sequence"/>
</dbReference>
<protein>
    <recommendedName>
        <fullName evidence="6">SUN domain-containing protein</fullName>
    </recommendedName>
</protein>
<dbReference type="PROSITE" id="PS51469">
    <property type="entry name" value="SUN"/>
    <property type="match status" value="1"/>
</dbReference>
<feature type="region of interest" description="Disordered" evidence="5">
    <location>
        <begin position="83"/>
        <end position="205"/>
    </location>
</feature>
<feature type="compositionally biased region" description="Polar residues" evidence="5">
    <location>
        <begin position="99"/>
        <end position="119"/>
    </location>
</feature>
<feature type="compositionally biased region" description="Basic and acidic residues" evidence="5">
    <location>
        <begin position="89"/>
        <end position="98"/>
    </location>
</feature>
<feature type="compositionally biased region" description="Polar residues" evidence="5">
    <location>
        <begin position="158"/>
        <end position="168"/>
    </location>
</feature>
<feature type="domain" description="SUN" evidence="6">
    <location>
        <begin position="553"/>
        <end position="737"/>
    </location>
</feature>
<name>A0AAN6LVF2_9PLEO</name>
<accession>A0AAN6LVF2</accession>
<organism evidence="7 8">
    <name type="scientific">Pseudopithomyces chartarum</name>
    <dbReference type="NCBI Taxonomy" id="1892770"/>
    <lineage>
        <taxon>Eukaryota</taxon>
        <taxon>Fungi</taxon>
        <taxon>Dikarya</taxon>
        <taxon>Ascomycota</taxon>
        <taxon>Pezizomycotina</taxon>
        <taxon>Dothideomycetes</taxon>
        <taxon>Pleosporomycetidae</taxon>
        <taxon>Pleosporales</taxon>
        <taxon>Massarineae</taxon>
        <taxon>Didymosphaeriaceae</taxon>
        <taxon>Pseudopithomyces</taxon>
    </lineage>
</organism>
<feature type="compositionally biased region" description="Acidic residues" evidence="5">
    <location>
        <begin position="120"/>
        <end position="136"/>
    </location>
</feature>
<dbReference type="GO" id="GO:0034993">
    <property type="term" value="C:meiotic nuclear membrane microtubule tethering complex"/>
    <property type="evidence" value="ECO:0007669"/>
    <property type="project" value="TreeGrafter"/>
</dbReference>
<keyword evidence="4" id="KW-0472">Membrane</keyword>
<evidence type="ECO:0000256" key="4">
    <source>
        <dbReference type="ARBA" id="ARBA00023136"/>
    </source>
</evidence>
<evidence type="ECO:0000313" key="8">
    <source>
        <dbReference type="Proteomes" id="UP001280581"/>
    </source>
</evidence>
<gene>
    <name evidence="7" type="ORF">GRF29_154g1245189</name>
</gene>
<dbReference type="Gene3D" id="2.60.120.260">
    <property type="entry name" value="Galactose-binding domain-like"/>
    <property type="match status" value="1"/>
</dbReference>
<evidence type="ECO:0000313" key="7">
    <source>
        <dbReference type="EMBL" id="KAK3202921.1"/>
    </source>
</evidence>
<dbReference type="GO" id="GO:0043495">
    <property type="term" value="F:protein-membrane adaptor activity"/>
    <property type="evidence" value="ECO:0007669"/>
    <property type="project" value="TreeGrafter"/>
</dbReference>
<feature type="compositionally biased region" description="Basic and acidic residues" evidence="5">
    <location>
        <begin position="180"/>
        <end position="195"/>
    </location>
</feature>
<evidence type="ECO:0000256" key="1">
    <source>
        <dbReference type="ARBA" id="ARBA00004370"/>
    </source>
</evidence>
<evidence type="ECO:0000259" key="6">
    <source>
        <dbReference type="PROSITE" id="PS51469"/>
    </source>
</evidence>
<sequence>MAQPDTPGPARRSARIGSVAPRSVASQSAVSVVISQETTRTPGRPKALPKVKTRQSNAYGATGRIGVAQALTIPQTGFAEAFQAQRGAAIDRNREEQRSSSAGRTPSASPEPGTPSQIDYESEDPPSEEESEDEDFSGNTSKSFGLSHEAGMLRGPTPQKQTPKQNKAVTPGAVASAPRRPIDSHVDRNPVESARRIPPVNPVNAPFAERPARPAAQEAMASGSTPRAHVAASTPGSATIGFTPRVHATPAQEPNTGLRAPPVRAPPASRIGGQTPRIPTDRPIQTTNTGSTVRTNLLRTKQPLNGEPTAPQAALPRANPKPLSEPEVRLRVRLVNKIKAIPWLPYALGAVAALAIALLASALVTSTMSTEPGSGWKGFTSRLTPGSFSSKTPKDDVNLSLKDIQQFIHSIGDDVPDYVVVSRSPSGTIDVPKQFWDAIISRIRTEGPSIEWDTFVQHNQELLQHALGTEAAVVRKDLFKAIDSSFDKIAVDFDNKLESHTKIMMKDAMQVANKEAKKVAVEHARLRSAALSNLIANIELQYSQINYFSAGLGANVITAITSPTLSSRTVSASFMWVMNRMMTSTANPPTAALQSWDEPGDCWCAASNEDGNGKAQLGIQLGEPIIPTQLTIEHPPRSSLPDDGILNAPQHVELWVESKEPALVRFSYDGEGCEDGPEGWQCLGKVRYDTRGSNHVQTFLLDGEAQTPVDKVLVRVTSNWGAPNTCIYRVRLHGKGFRPVLEEQDVL</sequence>
<dbReference type="EMBL" id="WVTA01000013">
    <property type="protein sequence ID" value="KAK3202921.1"/>
    <property type="molecule type" value="Genomic_DNA"/>
</dbReference>
<dbReference type="AlphaFoldDB" id="A0AAN6LVF2"/>
<dbReference type="InterPro" id="IPR045119">
    <property type="entry name" value="SUN1-5"/>
</dbReference>
<keyword evidence="2" id="KW-0812">Transmembrane</keyword>
<comment type="caution">
    <text evidence="7">The sequence shown here is derived from an EMBL/GenBank/DDBJ whole genome shotgun (WGS) entry which is preliminary data.</text>
</comment>
<comment type="subcellular location">
    <subcellularLocation>
        <location evidence="1">Membrane</location>
    </subcellularLocation>
</comment>
<dbReference type="Pfam" id="PF07738">
    <property type="entry name" value="Sad1_UNC"/>
    <property type="match status" value="1"/>
</dbReference>
<evidence type="ECO:0000256" key="3">
    <source>
        <dbReference type="ARBA" id="ARBA00022989"/>
    </source>
</evidence>
<keyword evidence="3" id="KW-1133">Transmembrane helix</keyword>
<feature type="compositionally biased region" description="Low complexity" evidence="5">
    <location>
        <begin position="259"/>
        <end position="270"/>
    </location>
</feature>
<feature type="region of interest" description="Disordered" evidence="5">
    <location>
        <begin position="1"/>
        <end position="60"/>
    </location>
</feature>
<feature type="region of interest" description="Disordered" evidence="5">
    <location>
        <begin position="217"/>
        <end position="322"/>
    </location>
</feature>
<evidence type="ECO:0000256" key="5">
    <source>
        <dbReference type="SAM" id="MobiDB-lite"/>
    </source>
</evidence>
<dbReference type="PANTHER" id="PTHR12911">
    <property type="entry name" value="SAD1/UNC-84-LIKE PROTEIN-RELATED"/>
    <property type="match status" value="1"/>
</dbReference>
<reference evidence="7 8" key="1">
    <citation type="submission" date="2021-02" db="EMBL/GenBank/DDBJ databases">
        <title>Genome assembly of Pseudopithomyces chartarum.</title>
        <authorList>
            <person name="Jauregui R."/>
            <person name="Singh J."/>
            <person name="Voisey C."/>
        </authorList>
    </citation>
    <scope>NUCLEOTIDE SEQUENCE [LARGE SCALE GENOMIC DNA]</scope>
    <source>
        <strain evidence="7 8">AGR01</strain>
    </source>
</reference>
<dbReference type="InterPro" id="IPR012919">
    <property type="entry name" value="SUN_dom"/>
</dbReference>
<proteinExistence type="predicted"/>
<feature type="compositionally biased region" description="Polar residues" evidence="5">
    <location>
        <begin position="283"/>
        <end position="303"/>
    </location>
</feature>
<evidence type="ECO:0000256" key="2">
    <source>
        <dbReference type="ARBA" id="ARBA00022692"/>
    </source>
</evidence>